<organism evidence="7 8">
    <name type="scientific">Sporothrix epigloea</name>
    <dbReference type="NCBI Taxonomy" id="1892477"/>
    <lineage>
        <taxon>Eukaryota</taxon>
        <taxon>Fungi</taxon>
        <taxon>Dikarya</taxon>
        <taxon>Ascomycota</taxon>
        <taxon>Pezizomycotina</taxon>
        <taxon>Sordariomycetes</taxon>
        <taxon>Sordariomycetidae</taxon>
        <taxon>Ophiostomatales</taxon>
        <taxon>Ophiostomataceae</taxon>
        <taxon>Sporothrix</taxon>
    </lineage>
</organism>
<dbReference type="PANTHER" id="PTHR46243">
    <property type="entry name" value="BIS(5'-ADENOSYL)-TRIPHOSPHATASE"/>
    <property type="match status" value="1"/>
</dbReference>
<dbReference type="InterPro" id="IPR036265">
    <property type="entry name" value="HIT-like_sf"/>
</dbReference>
<evidence type="ECO:0000256" key="2">
    <source>
        <dbReference type="ARBA" id="ARBA00022801"/>
    </source>
</evidence>
<sequence>MSSPAPASGPSPEELLPQDRTFFGPYDVSTQVFYSTQHSFALVNIKPLLPGHVLVCPKQPHERLTDLIPAELVDLFAAVQVVQRMLASHYFGEHGVGEAVGKVDVDLKKGSFNLAIQDGPEAGQTVSHVHVHVLPRIRGATAKDVSTDGDALYEKMADEPGNVGGAQWDAIASAGKNGTQDEKYGIRPRPGGQFPRIEDAAREARSMKEMEAEAATFREALNRVLSSRN</sequence>
<dbReference type="PROSITE" id="PS51084">
    <property type="entry name" value="HIT_2"/>
    <property type="match status" value="1"/>
</dbReference>
<dbReference type="InterPro" id="IPR039383">
    <property type="entry name" value="FHIT"/>
</dbReference>
<keyword evidence="8" id="KW-1185">Reference proteome</keyword>
<gene>
    <name evidence="7" type="primary">HNT2</name>
    <name evidence="7" type="ORF">SEPCBS57363_005796</name>
</gene>
<dbReference type="CDD" id="cd01275">
    <property type="entry name" value="FHIT"/>
    <property type="match status" value="1"/>
</dbReference>
<accession>A0ABP0DZT1</accession>
<dbReference type="PROSITE" id="PS00892">
    <property type="entry name" value="HIT_1"/>
    <property type="match status" value="1"/>
</dbReference>
<keyword evidence="2 4" id="KW-0378">Hydrolase</keyword>
<proteinExistence type="predicted"/>
<dbReference type="InterPro" id="IPR051884">
    <property type="entry name" value="Bis(5'-adenosyl)-TPase_reg"/>
</dbReference>
<keyword evidence="1 4" id="KW-0547">Nucleotide-binding</keyword>
<evidence type="ECO:0000256" key="5">
    <source>
        <dbReference type="SAM" id="MobiDB-lite"/>
    </source>
</evidence>
<dbReference type="EC" id="3.6.1.29" evidence="4"/>
<feature type="short sequence motif" description="Histidine triad motif" evidence="3">
    <location>
        <begin position="128"/>
        <end position="132"/>
    </location>
</feature>
<feature type="region of interest" description="Disordered" evidence="5">
    <location>
        <begin position="176"/>
        <end position="195"/>
    </location>
</feature>
<protein>
    <recommendedName>
        <fullName evidence="4">Bis(5'-adenosyl)-triphosphatase</fullName>
        <ecNumber evidence="4">3.6.1.29</ecNumber>
    </recommendedName>
</protein>
<feature type="domain" description="HIT" evidence="6">
    <location>
        <begin position="19"/>
        <end position="143"/>
    </location>
</feature>
<dbReference type="SUPFAM" id="SSF54197">
    <property type="entry name" value="HIT-like"/>
    <property type="match status" value="1"/>
</dbReference>
<dbReference type="Gene3D" id="3.30.428.10">
    <property type="entry name" value="HIT-like"/>
    <property type="match status" value="1"/>
</dbReference>
<name>A0ABP0DZT1_9PEZI</name>
<comment type="caution">
    <text evidence="7">The sequence shown here is derived from an EMBL/GenBank/DDBJ whole genome shotgun (WGS) entry which is preliminary data.</text>
</comment>
<comment type="catalytic activity">
    <reaction evidence="4">
        <text>P(1),P(3)-bis(5'-adenosyl) triphosphate + H2O = AMP + ADP + 2 H(+)</text>
        <dbReference type="Rhea" id="RHEA:13893"/>
        <dbReference type="ChEBI" id="CHEBI:15377"/>
        <dbReference type="ChEBI" id="CHEBI:15378"/>
        <dbReference type="ChEBI" id="CHEBI:58529"/>
        <dbReference type="ChEBI" id="CHEBI:456215"/>
        <dbReference type="ChEBI" id="CHEBI:456216"/>
        <dbReference type="EC" id="3.6.1.29"/>
    </reaction>
</comment>
<dbReference type="Proteomes" id="UP001642501">
    <property type="component" value="Unassembled WGS sequence"/>
</dbReference>
<dbReference type="EMBL" id="CAWUOM010000142">
    <property type="protein sequence ID" value="CAK7273724.1"/>
    <property type="molecule type" value="Genomic_DNA"/>
</dbReference>
<dbReference type="GO" id="GO:0047710">
    <property type="term" value="F:bis(5'-adenosyl)-triphosphatase activity"/>
    <property type="evidence" value="ECO:0007669"/>
    <property type="project" value="UniProtKB-EC"/>
</dbReference>
<comment type="cofactor">
    <cofactor evidence="4">
        <name>Mn(2+)</name>
        <dbReference type="ChEBI" id="CHEBI:29035"/>
    </cofactor>
</comment>
<dbReference type="InterPro" id="IPR019808">
    <property type="entry name" value="Histidine_triad_CS"/>
</dbReference>
<evidence type="ECO:0000313" key="8">
    <source>
        <dbReference type="Proteomes" id="UP001642501"/>
    </source>
</evidence>
<evidence type="ECO:0000256" key="1">
    <source>
        <dbReference type="ARBA" id="ARBA00022741"/>
    </source>
</evidence>
<reference evidence="7 8" key="1">
    <citation type="submission" date="2024-01" db="EMBL/GenBank/DDBJ databases">
        <authorList>
            <person name="Allen C."/>
            <person name="Tagirdzhanova G."/>
        </authorList>
    </citation>
    <scope>NUCLEOTIDE SEQUENCE [LARGE SCALE GENOMIC DNA]</scope>
    <source>
        <strain evidence="7 8">CBS 573.63</strain>
    </source>
</reference>
<evidence type="ECO:0000256" key="3">
    <source>
        <dbReference type="PROSITE-ProRule" id="PRU00464"/>
    </source>
</evidence>
<evidence type="ECO:0000313" key="7">
    <source>
        <dbReference type="EMBL" id="CAK7273724.1"/>
    </source>
</evidence>
<evidence type="ECO:0000259" key="6">
    <source>
        <dbReference type="PROSITE" id="PS51084"/>
    </source>
</evidence>
<dbReference type="PANTHER" id="PTHR46243:SF1">
    <property type="entry name" value="BIS(5'-ADENOSYL)-TRIPHOSPHATASE"/>
    <property type="match status" value="1"/>
</dbReference>
<evidence type="ECO:0000256" key="4">
    <source>
        <dbReference type="RuleBase" id="RU366076"/>
    </source>
</evidence>
<dbReference type="Pfam" id="PF01230">
    <property type="entry name" value="HIT"/>
    <property type="match status" value="1"/>
</dbReference>
<dbReference type="InterPro" id="IPR011146">
    <property type="entry name" value="HIT-like"/>
</dbReference>